<feature type="region of interest" description="Disordered" evidence="1">
    <location>
        <begin position="132"/>
        <end position="155"/>
    </location>
</feature>
<feature type="compositionally biased region" description="Basic and acidic residues" evidence="1">
    <location>
        <begin position="134"/>
        <end position="148"/>
    </location>
</feature>
<dbReference type="GeneID" id="54412588"/>
<sequence length="155" mass="16115">MANPASGGLTTEERREQCAAQSATICAYRTQSPPKYRGAALCRAPSRISRSVLNRPMQVSGIADGDGAETGALDDVDGLGSIGEGMTVGVGMLTEDIDEGVAGAGMGLPDNLDVIQFDLEDWVTGGIQLAKCGYGDDKRRSSIRDSDVTSHPGPI</sequence>
<accession>A0A6A6AH29</accession>
<dbReference type="RefSeq" id="XP_033525253.1">
    <property type="nucleotide sequence ID" value="XM_033672156.1"/>
</dbReference>
<dbReference type="AlphaFoldDB" id="A0A6A6AH29"/>
<evidence type="ECO:0000313" key="3">
    <source>
        <dbReference type="Proteomes" id="UP000799771"/>
    </source>
</evidence>
<organism evidence="2 3">
    <name type="scientific">Dothidotthia symphoricarpi CBS 119687</name>
    <dbReference type="NCBI Taxonomy" id="1392245"/>
    <lineage>
        <taxon>Eukaryota</taxon>
        <taxon>Fungi</taxon>
        <taxon>Dikarya</taxon>
        <taxon>Ascomycota</taxon>
        <taxon>Pezizomycotina</taxon>
        <taxon>Dothideomycetes</taxon>
        <taxon>Pleosporomycetidae</taxon>
        <taxon>Pleosporales</taxon>
        <taxon>Dothidotthiaceae</taxon>
        <taxon>Dothidotthia</taxon>
    </lineage>
</organism>
<name>A0A6A6AH29_9PLEO</name>
<evidence type="ECO:0000313" key="2">
    <source>
        <dbReference type="EMBL" id="KAF2130866.1"/>
    </source>
</evidence>
<proteinExistence type="predicted"/>
<dbReference type="Proteomes" id="UP000799771">
    <property type="component" value="Unassembled WGS sequence"/>
</dbReference>
<protein>
    <submittedName>
        <fullName evidence="2">Uncharacterized protein</fullName>
    </submittedName>
</protein>
<keyword evidence="3" id="KW-1185">Reference proteome</keyword>
<reference evidence="2" key="1">
    <citation type="journal article" date="2020" name="Stud. Mycol.">
        <title>101 Dothideomycetes genomes: a test case for predicting lifestyles and emergence of pathogens.</title>
        <authorList>
            <person name="Haridas S."/>
            <person name="Albert R."/>
            <person name="Binder M."/>
            <person name="Bloem J."/>
            <person name="Labutti K."/>
            <person name="Salamov A."/>
            <person name="Andreopoulos B."/>
            <person name="Baker S."/>
            <person name="Barry K."/>
            <person name="Bills G."/>
            <person name="Bluhm B."/>
            <person name="Cannon C."/>
            <person name="Castanera R."/>
            <person name="Culley D."/>
            <person name="Daum C."/>
            <person name="Ezra D."/>
            <person name="Gonzalez J."/>
            <person name="Henrissat B."/>
            <person name="Kuo A."/>
            <person name="Liang C."/>
            <person name="Lipzen A."/>
            <person name="Lutzoni F."/>
            <person name="Magnuson J."/>
            <person name="Mondo S."/>
            <person name="Nolan M."/>
            <person name="Ohm R."/>
            <person name="Pangilinan J."/>
            <person name="Park H.-J."/>
            <person name="Ramirez L."/>
            <person name="Alfaro M."/>
            <person name="Sun H."/>
            <person name="Tritt A."/>
            <person name="Yoshinaga Y."/>
            <person name="Zwiers L.-H."/>
            <person name="Turgeon B."/>
            <person name="Goodwin S."/>
            <person name="Spatafora J."/>
            <person name="Crous P."/>
            <person name="Grigoriev I."/>
        </authorList>
    </citation>
    <scope>NUCLEOTIDE SEQUENCE</scope>
    <source>
        <strain evidence="2">CBS 119687</strain>
    </source>
</reference>
<evidence type="ECO:0000256" key="1">
    <source>
        <dbReference type="SAM" id="MobiDB-lite"/>
    </source>
</evidence>
<gene>
    <name evidence="2" type="ORF">P153DRAFT_417059</name>
</gene>
<dbReference type="EMBL" id="ML977503">
    <property type="protein sequence ID" value="KAF2130866.1"/>
    <property type="molecule type" value="Genomic_DNA"/>
</dbReference>